<feature type="domain" description="Transcription regulator PadR N-terminal" evidence="1">
    <location>
        <begin position="14"/>
        <end position="82"/>
    </location>
</feature>
<name>A0ABY5WD21_9ACTN</name>
<dbReference type="PANTHER" id="PTHR43252">
    <property type="entry name" value="TRANSCRIPTIONAL REGULATOR YQJI"/>
    <property type="match status" value="1"/>
</dbReference>
<accession>A0ABY5WD21</accession>
<dbReference type="InterPro" id="IPR036388">
    <property type="entry name" value="WH-like_DNA-bd_sf"/>
</dbReference>
<evidence type="ECO:0000313" key="2">
    <source>
        <dbReference type="EMBL" id="UWP86126.1"/>
    </source>
</evidence>
<dbReference type="InterPro" id="IPR036390">
    <property type="entry name" value="WH_DNA-bd_sf"/>
</dbReference>
<dbReference type="Proteomes" id="UP001059617">
    <property type="component" value="Chromosome"/>
</dbReference>
<sequence>MSSLFARGELRLLLLTLLEERPRHGYDIIQVLRERFDGVYLPSPGTIYPRLRQLEADGMVGQRERGGRRVYQLTARGREELAARGDEVEQLRGRLDALAAGHQGADGQARTHIREVSSDLRRAADALGMTEPPAERPDFAFQPDWPAATEFDGPGGMIEAQLHVLTTKVRASLARHPVTAEQTGACAAILHETYLRLIKVLEP</sequence>
<dbReference type="InterPro" id="IPR005149">
    <property type="entry name" value="Tscrpt_reg_PadR_N"/>
</dbReference>
<keyword evidence="3" id="KW-1185">Reference proteome</keyword>
<dbReference type="RefSeq" id="WP_259865189.1">
    <property type="nucleotide sequence ID" value="NZ_BAAAST010000037.1"/>
</dbReference>
<dbReference type="Gene3D" id="1.10.10.10">
    <property type="entry name" value="Winged helix-like DNA-binding domain superfamily/Winged helix DNA-binding domain"/>
    <property type="match status" value="1"/>
</dbReference>
<organism evidence="2 3">
    <name type="scientific">Dactylosporangium fulvum</name>
    <dbReference type="NCBI Taxonomy" id="53359"/>
    <lineage>
        <taxon>Bacteria</taxon>
        <taxon>Bacillati</taxon>
        <taxon>Actinomycetota</taxon>
        <taxon>Actinomycetes</taxon>
        <taxon>Micromonosporales</taxon>
        <taxon>Micromonosporaceae</taxon>
        <taxon>Dactylosporangium</taxon>
    </lineage>
</organism>
<protein>
    <submittedName>
        <fullName evidence="2">PadR family transcriptional regulator</fullName>
    </submittedName>
</protein>
<evidence type="ECO:0000313" key="3">
    <source>
        <dbReference type="Proteomes" id="UP001059617"/>
    </source>
</evidence>
<reference evidence="2" key="1">
    <citation type="submission" date="2021-04" db="EMBL/GenBank/DDBJ databases">
        <authorList>
            <person name="Hartkoorn R.C."/>
            <person name="Beaudoing E."/>
            <person name="Hot D."/>
        </authorList>
    </citation>
    <scope>NUCLEOTIDE SEQUENCE</scope>
    <source>
        <strain evidence="2">NRRL B-16292</strain>
    </source>
</reference>
<dbReference type="EMBL" id="CP073720">
    <property type="protein sequence ID" value="UWP86126.1"/>
    <property type="molecule type" value="Genomic_DNA"/>
</dbReference>
<proteinExistence type="predicted"/>
<evidence type="ECO:0000259" key="1">
    <source>
        <dbReference type="Pfam" id="PF03551"/>
    </source>
</evidence>
<reference evidence="2" key="2">
    <citation type="submission" date="2022-09" db="EMBL/GenBank/DDBJ databases">
        <title>Biosynthetic gene clusters of Dactylosporangioum fulvum.</title>
        <authorList>
            <person name="Caradec T."/>
        </authorList>
    </citation>
    <scope>NUCLEOTIDE SEQUENCE</scope>
    <source>
        <strain evidence="2">NRRL B-16292</strain>
    </source>
</reference>
<dbReference type="SUPFAM" id="SSF46785">
    <property type="entry name" value="Winged helix' DNA-binding domain"/>
    <property type="match status" value="1"/>
</dbReference>
<gene>
    <name evidence="2" type="ORF">Dfulv_18525</name>
</gene>
<dbReference type="PANTHER" id="PTHR43252:SF7">
    <property type="entry name" value="TRANSCRIPTIONAL REGULATOR YQJI"/>
    <property type="match status" value="1"/>
</dbReference>
<dbReference type="Pfam" id="PF03551">
    <property type="entry name" value="PadR"/>
    <property type="match status" value="1"/>
</dbReference>